<evidence type="ECO:0000313" key="1">
    <source>
        <dbReference type="EMBL" id="KKN50439.1"/>
    </source>
</evidence>
<dbReference type="AlphaFoldDB" id="A0A0F9R6S1"/>
<name>A0A0F9R6S1_9ZZZZ</name>
<reference evidence="1" key="1">
    <citation type="journal article" date="2015" name="Nature">
        <title>Complex archaea that bridge the gap between prokaryotes and eukaryotes.</title>
        <authorList>
            <person name="Spang A."/>
            <person name="Saw J.H."/>
            <person name="Jorgensen S.L."/>
            <person name="Zaremba-Niedzwiedzka K."/>
            <person name="Martijn J."/>
            <person name="Lind A.E."/>
            <person name="van Eijk R."/>
            <person name="Schleper C."/>
            <person name="Guy L."/>
            <person name="Ettema T.J."/>
        </authorList>
    </citation>
    <scope>NUCLEOTIDE SEQUENCE</scope>
</reference>
<organism evidence="1">
    <name type="scientific">marine sediment metagenome</name>
    <dbReference type="NCBI Taxonomy" id="412755"/>
    <lineage>
        <taxon>unclassified sequences</taxon>
        <taxon>metagenomes</taxon>
        <taxon>ecological metagenomes</taxon>
    </lineage>
</organism>
<protein>
    <submittedName>
        <fullName evidence="1">Uncharacterized protein</fullName>
    </submittedName>
</protein>
<comment type="caution">
    <text evidence="1">The sequence shown here is derived from an EMBL/GenBank/DDBJ whole genome shotgun (WGS) entry which is preliminary data.</text>
</comment>
<gene>
    <name evidence="1" type="ORF">LCGC14_0632690</name>
</gene>
<sequence>MNEFTSETDMEIRRRGHFTIYDDGSCESFLSYMLINQDAKGRSNE</sequence>
<proteinExistence type="predicted"/>
<dbReference type="EMBL" id="LAZR01001113">
    <property type="protein sequence ID" value="KKN50439.1"/>
    <property type="molecule type" value="Genomic_DNA"/>
</dbReference>
<accession>A0A0F9R6S1</accession>